<feature type="chain" id="PRO_5017775517" evidence="1">
    <location>
        <begin position="20"/>
        <end position="142"/>
    </location>
</feature>
<sequence>MYKLALGFLLWSVAIVSHAQNQVDIEVSNLKNHAGQLILLVFDKANGFPTDSDQAIYRTTALAADDTVKLLVDHLPKGEYAFSIIHDENTNNLLDTNLLGIPKEGVCASKNAKSMFGPPSFEQAAFQLSKTPISFHLKLLYY</sequence>
<evidence type="ECO:0000313" key="2">
    <source>
        <dbReference type="EMBL" id="RED95258.1"/>
    </source>
</evidence>
<keyword evidence="1" id="KW-0732">Signal</keyword>
<accession>A0A3D9L106</accession>
<name>A0A3D9L106_MARFU</name>
<dbReference type="Pfam" id="PF09912">
    <property type="entry name" value="DUF2141"/>
    <property type="match status" value="1"/>
</dbReference>
<gene>
    <name evidence="2" type="ORF">C7460_11835</name>
</gene>
<evidence type="ECO:0000313" key="3">
    <source>
        <dbReference type="Proteomes" id="UP000256779"/>
    </source>
</evidence>
<organism evidence="2 3">
    <name type="scientific">Marinoscillum furvescens DSM 4134</name>
    <dbReference type="NCBI Taxonomy" id="1122208"/>
    <lineage>
        <taxon>Bacteria</taxon>
        <taxon>Pseudomonadati</taxon>
        <taxon>Bacteroidota</taxon>
        <taxon>Cytophagia</taxon>
        <taxon>Cytophagales</taxon>
        <taxon>Reichenbachiellaceae</taxon>
        <taxon>Marinoscillum</taxon>
    </lineage>
</organism>
<dbReference type="EMBL" id="QREG01000018">
    <property type="protein sequence ID" value="RED95258.1"/>
    <property type="molecule type" value="Genomic_DNA"/>
</dbReference>
<feature type="signal peptide" evidence="1">
    <location>
        <begin position="1"/>
        <end position="19"/>
    </location>
</feature>
<dbReference type="RefSeq" id="WP_115869345.1">
    <property type="nucleotide sequence ID" value="NZ_QREG01000018.1"/>
</dbReference>
<evidence type="ECO:0000256" key="1">
    <source>
        <dbReference type="SAM" id="SignalP"/>
    </source>
</evidence>
<proteinExistence type="predicted"/>
<keyword evidence="3" id="KW-1185">Reference proteome</keyword>
<dbReference type="InterPro" id="IPR018673">
    <property type="entry name" value="DUF2141"/>
</dbReference>
<comment type="caution">
    <text evidence="2">The sequence shown here is derived from an EMBL/GenBank/DDBJ whole genome shotgun (WGS) entry which is preliminary data.</text>
</comment>
<dbReference type="Proteomes" id="UP000256779">
    <property type="component" value="Unassembled WGS sequence"/>
</dbReference>
<dbReference type="OrthoDB" id="9788332at2"/>
<protein>
    <submittedName>
        <fullName evidence="2">Uncharacterized protein (DUF2141 family)</fullName>
    </submittedName>
</protein>
<dbReference type="AlphaFoldDB" id="A0A3D9L106"/>
<reference evidence="2 3" key="1">
    <citation type="submission" date="2018-07" db="EMBL/GenBank/DDBJ databases">
        <title>Genomic Encyclopedia of Type Strains, Phase IV (KMG-IV): sequencing the most valuable type-strain genomes for metagenomic binning, comparative biology and taxonomic classification.</title>
        <authorList>
            <person name="Goeker M."/>
        </authorList>
    </citation>
    <scope>NUCLEOTIDE SEQUENCE [LARGE SCALE GENOMIC DNA]</scope>
    <source>
        <strain evidence="2 3">DSM 4134</strain>
    </source>
</reference>